<dbReference type="Proteomes" id="UP001596052">
    <property type="component" value="Unassembled WGS sequence"/>
</dbReference>
<evidence type="ECO:0000256" key="5">
    <source>
        <dbReference type="SAM" id="MobiDB-lite"/>
    </source>
</evidence>
<comment type="caution">
    <text evidence="7">The sequence shown here is derived from an EMBL/GenBank/DDBJ whole genome shotgun (WGS) entry which is preliminary data.</text>
</comment>
<evidence type="ECO:0000259" key="6">
    <source>
        <dbReference type="PROSITE" id="PS50893"/>
    </source>
</evidence>
<dbReference type="InterPro" id="IPR003439">
    <property type="entry name" value="ABC_transporter-like_ATP-bd"/>
</dbReference>
<feature type="region of interest" description="Disordered" evidence="5">
    <location>
        <begin position="329"/>
        <end position="354"/>
    </location>
</feature>
<keyword evidence="3" id="KW-0547">Nucleotide-binding</keyword>
<dbReference type="RefSeq" id="WP_377168537.1">
    <property type="nucleotide sequence ID" value="NZ_JBHSMQ010000005.1"/>
</dbReference>
<dbReference type="InterPro" id="IPR003593">
    <property type="entry name" value="AAA+_ATPase"/>
</dbReference>
<evidence type="ECO:0000256" key="2">
    <source>
        <dbReference type="ARBA" id="ARBA00022448"/>
    </source>
</evidence>
<gene>
    <name evidence="7" type="ORF">ACFQDI_16010</name>
</gene>
<dbReference type="PROSITE" id="PS50893">
    <property type="entry name" value="ABC_TRANSPORTER_2"/>
    <property type="match status" value="1"/>
</dbReference>
<protein>
    <submittedName>
        <fullName evidence="7">ABC transporter ATP-binding protein</fullName>
    </submittedName>
</protein>
<dbReference type="SUPFAM" id="SSF52540">
    <property type="entry name" value="P-loop containing nucleoside triphosphate hydrolases"/>
    <property type="match status" value="1"/>
</dbReference>
<keyword evidence="8" id="KW-1185">Reference proteome</keyword>
<dbReference type="InterPro" id="IPR027417">
    <property type="entry name" value="P-loop_NTPase"/>
</dbReference>
<evidence type="ECO:0000313" key="8">
    <source>
        <dbReference type="Proteomes" id="UP001596052"/>
    </source>
</evidence>
<accession>A0ABW0KUG6</accession>
<evidence type="ECO:0000313" key="7">
    <source>
        <dbReference type="EMBL" id="MFC5456368.1"/>
    </source>
</evidence>
<dbReference type="PANTHER" id="PTHR43335">
    <property type="entry name" value="ABC TRANSPORTER, ATP-BINDING PROTEIN"/>
    <property type="match status" value="1"/>
</dbReference>
<dbReference type="PANTHER" id="PTHR43335:SF3">
    <property type="entry name" value="ABC TRANSPORTER"/>
    <property type="match status" value="1"/>
</dbReference>
<evidence type="ECO:0000256" key="1">
    <source>
        <dbReference type="ARBA" id="ARBA00005417"/>
    </source>
</evidence>
<proteinExistence type="inferred from homology"/>
<feature type="compositionally biased region" description="Basic and acidic residues" evidence="5">
    <location>
        <begin position="345"/>
        <end position="354"/>
    </location>
</feature>
<dbReference type="Gene3D" id="3.40.50.300">
    <property type="entry name" value="P-loop containing nucleotide triphosphate hydrolases"/>
    <property type="match status" value="1"/>
</dbReference>
<dbReference type="EMBL" id="JBHSMQ010000005">
    <property type="protein sequence ID" value="MFC5456368.1"/>
    <property type="molecule type" value="Genomic_DNA"/>
</dbReference>
<keyword evidence="2" id="KW-0813">Transport</keyword>
<reference evidence="8" key="1">
    <citation type="journal article" date="2019" name="Int. J. Syst. Evol. Microbiol.">
        <title>The Global Catalogue of Microorganisms (GCM) 10K type strain sequencing project: providing services to taxonomists for standard genome sequencing and annotation.</title>
        <authorList>
            <consortium name="The Broad Institute Genomics Platform"/>
            <consortium name="The Broad Institute Genome Sequencing Center for Infectious Disease"/>
            <person name="Wu L."/>
            <person name="Ma J."/>
        </authorList>
    </citation>
    <scope>NUCLEOTIDE SEQUENCE [LARGE SCALE GENOMIC DNA]</scope>
    <source>
        <strain evidence="8">CGMCC 4.1469</strain>
    </source>
</reference>
<dbReference type="SMART" id="SM00382">
    <property type="entry name" value="AAA"/>
    <property type="match status" value="1"/>
</dbReference>
<dbReference type="Pfam" id="PF00005">
    <property type="entry name" value="ABC_tran"/>
    <property type="match status" value="1"/>
</dbReference>
<comment type="similarity">
    <text evidence="1">Belongs to the ABC transporter superfamily.</text>
</comment>
<evidence type="ECO:0000256" key="3">
    <source>
        <dbReference type="ARBA" id="ARBA00022741"/>
    </source>
</evidence>
<dbReference type="CDD" id="cd03230">
    <property type="entry name" value="ABC_DR_subfamily_A"/>
    <property type="match status" value="1"/>
</dbReference>
<keyword evidence="4 7" id="KW-0067">ATP-binding</keyword>
<evidence type="ECO:0000256" key="4">
    <source>
        <dbReference type="ARBA" id="ARBA00022840"/>
    </source>
</evidence>
<organism evidence="7 8">
    <name type="scientific">Prosthecobacter fluviatilis</name>
    <dbReference type="NCBI Taxonomy" id="445931"/>
    <lineage>
        <taxon>Bacteria</taxon>
        <taxon>Pseudomonadati</taxon>
        <taxon>Verrucomicrobiota</taxon>
        <taxon>Verrucomicrobiia</taxon>
        <taxon>Verrucomicrobiales</taxon>
        <taxon>Verrucomicrobiaceae</taxon>
        <taxon>Prosthecobacter</taxon>
    </lineage>
</organism>
<name>A0ABW0KUG6_9BACT</name>
<sequence>MPSSVSHSSPACEIDRSQPAVVVEDLHRSFGSLKAVDGVSFSIDHGRVVGFVGANGAGKTTTMRIMATLDSPGSGSVSMGGHNVVHHPAKVRRLLGWMPDSFGTYEHMTVLEYLDFYARALGFKGADRLRRIQEVMDFTDLTPLADRMSNKMSKGQTQRLCLGRALLHDPQILILDEPAAGLDPKARVELKNLIRILAQEGKTILISSHILSELGEMCDSLLFIDKGRIVHHGDAESMVRGTETAGETMVNVQLAGEPAKLIEWALTAPLIKVEEETRRGARLRIQAADDATLSGVLRRMIQDGLPVLDFHREERRLEDAFIDMLGQIDKNTFKSPPPGGLPQKNAEDAKKEGL</sequence>
<dbReference type="GO" id="GO:0005524">
    <property type="term" value="F:ATP binding"/>
    <property type="evidence" value="ECO:0007669"/>
    <property type="project" value="UniProtKB-KW"/>
</dbReference>
<feature type="domain" description="ABC transporter" evidence="6">
    <location>
        <begin position="21"/>
        <end position="251"/>
    </location>
</feature>